<dbReference type="InterPro" id="IPR031475">
    <property type="entry name" value="NBD_C"/>
</dbReference>
<dbReference type="InterPro" id="IPR042213">
    <property type="entry name" value="NBD_C_sf"/>
</dbReference>
<dbReference type="AlphaFoldDB" id="A0A380PZD4"/>
<dbReference type="GO" id="GO:0005524">
    <property type="term" value="F:ATP binding"/>
    <property type="evidence" value="ECO:0007669"/>
    <property type="project" value="UniProtKB-KW"/>
</dbReference>
<gene>
    <name evidence="15" type="ORF">NCTC11470_03684</name>
</gene>
<dbReference type="GO" id="GO:0016301">
    <property type="term" value="F:kinase activity"/>
    <property type="evidence" value="ECO:0007669"/>
    <property type="project" value="UniProtKB-KW"/>
</dbReference>
<comment type="catalytic activity">
    <reaction evidence="8">
        <text>3-dehydro-D-erythronate + ATP = 3-dehydro-4-O-phospho-D-erythronate + ADP + H(+)</text>
        <dbReference type="Rhea" id="RHEA:52556"/>
        <dbReference type="ChEBI" id="CHEBI:15378"/>
        <dbReference type="ChEBI" id="CHEBI:30616"/>
        <dbReference type="ChEBI" id="CHEBI:57958"/>
        <dbReference type="ChEBI" id="CHEBI:136593"/>
        <dbReference type="ChEBI" id="CHEBI:456216"/>
        <dbReference type="EC" id="2.7.1.217"/>
    </reaction>
</comment>
<dbReference type="OrthoDB" id="191465at2"/>
<dbReference type="SUPFAM" id="SSF142764">
    <property type="entry name" value="YgbK-like"/>
    <property type="match status" value="1"/>
</dbReference>
<dbReference type="Pfam" id="PF17042">
    <property type="entry name" value="NBD_C"/>
    <property type="match status" value="1"/>
</dbReference>
<evidence type="ECO:0000256" key="6">
    <source>
        <dbReference type="ARBA" id="ARBA00023277"/>
    </source>
</evidence>
<keyword evidence="4" id="KW-0418">Kinase</keyword>
<comment type="catalytic activity">
    <reaction evidence="7">
        <text>3-dehydro-L-erythronate + ATP = 3-dehydro-4-O-phospho-L-erythronate + ADP + H(+)</text>
        <dbReference type="Rhea" id="RHEA:52552"/>
        <dbReference type="ChEBI" id="CHEBI:15378"/>
        <dbReference type="ChEBI" id="CHEBI:30616"/>
        <dbReference type="ChEBI" id="CHEBI:136592"/>
        <dbReference type="ChEBI" id="CHEBI:136670"/>
        <dbReference type="ChEBI" id="CHEBI:456216"/>
        <dbReference type="EC" id="2.7.1.217"/>
    </reaction>
</comment>
<evidence type="ECO:0000313" key="16">
    <source>
        <dbReference type="Proteomes" id="UP000254835"/>
    </source>
</evidence>
<evidence type="ECO:0000256" key="2">
    <source>
        <dbReference type="ARBA" id="ARBA00022679"/>
    </source>
</evidence>
<evidence type="ECO:0000256" key="8">
    <source>
        <dbReference type="ARBA" id="ARBA00036346"/>
    </source>
</evidence>
<dbReference type="EMBL" id="UHJA01000001">
    <property type="protein sequence ID" value="SUP78562.1"/>
    <property type="molecule type" value="Genomic_DNA"/>
</dbReference>
<protein>
    <recommendedName>
        <fullName evidence="11">3-oxo-tetronate kinase</fullName>
        <ecNumber evidence="10">2.7.1.217</ecNumber>
    </recommendedName>
    <alternativeName>
        <fullName evidence="12">3-dehydrotetronate 4-kinase</fullName>
    </alternativeName>
</protein>
<keyword evidence="5" id="KW-0067">ATP-binding</keyword>
<proteinExistence type="inferred from homology"/>
<dbReference type="Gene3D" id="3.40.980.20">
    <property type="entry name" value="Four-carbon acid sugar kinase, nucleotide binding domain"/>
    <property type="match status" value="1"/>
</dbReference>
<evidence type="ECO:0000256" key="10">
    <source>
        <dbReference type="ARBA" id="ARBA00039095"/>
    </source>
</evidence>
<keyword evidence="6" id="KW-0119">Carbohydrate metabolism</keyword>
<dbReference type="InterPro" id="IPR010737">
    <property type="entry name" value="4-carb_acid_sugar_kinase_N"/>
</dbReference>
<evidence type="ECO:0000256" key="3">
    <source>
        <dbReference type="ARBA" id="ARBA00022741"/>
    </source>
</evidence>
<evidence type="ECO:0000256" key="11">
    <source>
        <dbReference type="ARBA" id="ARBA00039461"/>
    </source>
</evidence>
<evidence type="ECO:0000259" key="13">
    <source>
        <dbReference type="Pfam" id="PF07005"/>
    </source>
</evidence>
<evidence type="ECO:0000256" key="5">
    <source>
        <dbReference type="ARBA" id="ARBA00022840"/>
    </source>
</evidence>
<dbReference type="NCBIfam" id="NF043035">
    <property type="entry name" value="OxoTetrKin"/>
    <property type="match status" value="1"/>
</dbReference>
<comment type="similarity">
    <text evidence="1">Belongs to the four-carbon acid sugar kinase family.</text>
</comment>
<reference evidence="15 16" key="1">
    <citation type="submission" date="2018-06" db="EMBL/GenBank/DDBJ databases">
        <authorList>
            <consortium name="Pathogen Informatics"/>
            <person name="Doyle S."/>
        </authorList>
    </citation>
    <scope>NUCLEOTIDE SEQUENCE [LARGE SCALE GENOMIC DNA]</scope>
    <source>
        <strain evidence="15 16">NCTC11470</strain>
    </source>
</reference>
<keyword evidence="3" id="KW-0547">Nucleotide-binding</keyword>
<dbReference type="Gene3D" id="3.40.50.10840">
    <property type="entry name" value="Putative sugar-binding, N-terminal domain"/>
    <property type="match status" value="1"/>
</dbReference>
<evidence type="ECO:0000256" key="9">
    <source>
        <dbReference type="ARBA" id="ARBA00037335"/>
    </source>
</evidence>
<accession>A0A380PZD4</accession>
<dbReference type="EC" id="2.7.1.217" evidence="10"/>
<evidence type="ECO:0000256" key="7">
    <source>
        <dbReference type="ARBA" id="ARBA00035898"/>
    </source>
</evidence>
<dbReference type="InterPro" id="IPR050007">
    <property type="entry name" value="OtnK"/>
</dbReference>
<feature type="domain" description="Four-carbon acid sugar kinase nucleotide binding" evidence="14">
    <location>
        <begin position="257"/>
        <end position="414"/>
    </location>
</feature>
<dbReference type="InterPro" id="IPR037051">
    <property type="entry name" value="4-carb_acid_sugar_kinase_N_sf"/>
</dbReference>
<dbReference type="GeneID" id="57904308"/>
<evidence type="ECO:0000313" key="15">
    <source>
        <dbReference type="EMBL" id="SUP78562.1"/>
    </source>
</evidence>
<comment type="function">
    <text evidence="9">Catalyzes the ATP-dependent phosphorylation of 3-oxo-tetronate to 3-oxo-tetronate 4-phosphate.</text>
</comment>
<dbReference type="RefSeq" id="WP_004706329.1">
    <property type="nucleotide sequence ID" value="NZ_CP023964.1"/>
</dbReference>
<name>A0A380PZD4_YERFR</name>
<evidence type="ECO:0000259" key="14">
    <source>
        <dbReference type="Pfam" id="PF17042"/>
    </source>
</evidence>
<dbReference type="Pfam" id="PF07005">
    <property type="entry name" value="SBD_N"/>
    <property type="match status" value="1"/>
</dbReference>
<evidence type="ECO:0000256" key="1">
    <source>
        <dbReference type="ARBA" id="ARBA00005715"/>
    </source>
</evidence>
<evidence type="ECO:0000256" key="12">
    <source>
        <dbReference type="ARBA" id="ARBA00041377"/>
    </source>
</evidence>
<organism evidence="15 16">
    <name type="scientific">Yersinia frederiksenii</name>
    <dbReference type="NCBI Taxonomy" id="29484"/>
    <lineage>
        <taxon>Bacteria</taxon>
        <taxon>Pseudomonadati</taxon>
        <taxon>Pseudomonadota</taxon>
        <taxon>Gammaproteobacteria</taxon>
        <taxon>Enterobacterales</taxon>
        <taxon>Yersiniaceae</taxon>
        <taxon>Yersinia</taxon>
    </lineage>
</organism>
<dbReference type="Proteomes" id="UP000254835">
    <property type="component" value="Unassembled WGS sequence"/>
</dbReference>
<evidence type="ECO:0000256" key="4">
    <source>
        <dbReference type="ARBA" id="ARBA00022777"/>
    </source>
</evidence>
<keyword evidence="2" id="KW-0808">Transferase</keyword>
<sequence>MSIQLGVIADDFTGATDIASFMSDSGWKVVQIIGEPSIDTVCPADVDAVVISLKSRSIPAEIAVKQSLACLRWLKETAQARQIYFKYCSTFDSTPEGNIGQVSDALMAACGAQQVVHCPALPQNLRTVIHAHLFVNGRLLNQSGMENHPINPMRDANLCHVLAPQVTGHVGSLNLAVIQQGTAAVTQQLTVLAGQGINHVIADTLTVNDLAPLAHALAEQPLLAGGSGLAGSLAKYLPSQTTAAARALSFPVQKKTVVLSGSCSVMTNRQVTNYRQFAAHFALDVERCISADSAYIHQIADWVEQHLADLFAPLVSATQPPAEISAIQQQYGEQRASLAVEETFAQLTRQLLARGVNIFIVAGGETSGTVVNQLGVNILEIGKSIAPGVPWVRDAQHGLMMALKSGNFGNEDFFRLAQEYVA</sequence>
<feature type="domain" description="Four-carbon acid sugar kinase N-terminal" evidence="13">
    <location>
        <begin position="5"/>
        <end position="233"/>
    </location>
</feature>